<proteinExistence type="predicted"/>
<protein>
    <submittedName>
        <fullName evidence="2">Uncharacterized protein</fullName>
    </submittedName>
</protein>
<keyword evidence="3" id="KW-1185">Reference proteome</keyword>
<dbReference type="EMBL" id="MU865914">
    <property type="protein sequence ID" value="KAK4455655.1"/>
    <property type="molecule type" value="Genomic_DNA"/>
</dbReference>
<comment type="caution">
    <text evidence="2">The sequence shown here is derived from an EMBL/GenBank/DDBJ whole genome shotgun (WGS) entry which is preliminary data.</text>
</comment>
<feature type="region of interest" description="Disordered" evidence="1">
    <location>
        <begin position="46"/>
        <end position="73"/>
    </location>
</feature>
<evidence type="ECO:0000256" key="1">
    <source>
        <dbReference type="SAM" id="MobiDB-lite"/>
    </source>
</evidence>
<reference evidence="2" key="2">
    <citation type="submission" date="2023-05" db="EMBL/GenBank/DDBJ databases">
        <authorList>
            <consortium name="Lawrence Berkeley National Laboratory"/>
            <person name="Steindorff A."/>
            <person name="Hensen N."/>
            <person name="Bonometti L."/>
            <person name="Westerberg I."/>
            <person name="Brannstrom I.O."/>
            <person name="Guillou S."/>
            <person name="Cros-Aarteil S."/>
            <person name="Calhoun S."/>
            <person name="Haridas S."/>
            <person name="Kuo A."/>
            <person name="Mondo S."/>
            <person name="Pangilinan J."/>
            <person name="Riley R."/>
            <person name="Labutti K."/>
            <person name="Andreopoulos B."/>
            <person name="Lipzen A."/>
            <person name="Chen C."/>
            <person name="Yanf M."/>
            <person name="Daum C."/>
            <person name="Ng V."/>
            <person name="Clum A."/>
            <person name="Ohm R."/>
            <person name="Martin F."/>
            <person name="Silar P."/>
            <person name="Natvig D."/>
            <person name="Lalanne C."/>
            <person name="Gautier V."/>
            <person name="Ament-Velasquez S.L."/>
            <person name="Kruys A."/>
            <person name="Hutchinson M.I."/>
            <person name="Powell A.J."/>
            <person name="Barry K."/>
            <person name="Miller A.N."/>
            <person name="Grigoriev I.V."/>
            <person name="Debuchy R."/>
            <person name="Gladieux P."/>
            <person name="Thoren M.H."/>
            <person name="Johannesson H."/>
        </authorList>
    </citation>
    <scope>NUCLEOTIDE SEQUENCE</scope>
    <source>
        <strain evidence="2">PSN243</strain>
    </source>
</reference>
<reference evidence="2" key="1">
    <citation type="journal article" date="2023" name="Mol. Phylogenet. Evol.">
        <title>Genome-scale phylogeny and comparative genomics of the fungal order Sordariales.</title>
        <authorList>
            <person name="Hensen N."/>
            <person name="Bonometti L."/>
            <person name="Westerberg I."/>
            <person name="Brannstrom I.O."/>
            <person name="Guillou S."/>
            <person name="Cros-Aarteil S."/>
            <person name="Calhoun S."/>
            <person name="Haridas S."/>
            <person name="Kuo A."/>
            <person name="Mondo S."/>
            <person name="Pangilinan J."/>
            <person name="Riley R."/>
            <person name="LaButti K."/>
            <person name="Andreopoulos B."/>
            <person name="Lipzen A."/>
            <person name="Chen C."/>
            <person name="Yan M."/>
            <person name="Daum C."/>
            <person name="Ng V."/>
            <person name="Clum A."/>
            <person name="Steindorff A."/>
            <person name="Ohm R.A."/>
            <person name="Martin F."/>
            <person name="Silar P."/>
            <person name="Natvig D.O."/>
            <person name="Lalanne C."/>
            <person name="Gautier V."/>
            <person name="Ament-Velasquez S.L."/>
            <person name="Kruys A."/>
            <person name="Hutchinson M.I."/>
            <person name="Powell A.J."/>
            <person name="Barry K."/>
            <person name="Miller A.N."/>
            <person name="Grigoriev I.V."/>
            <person name="Debuchy R."/>
            <person name="Gladieux P."/>
            <person name="Hiltunen Thoren M."/>
            <person name="Johannesson H."/>
        </authorList>
    </citation>
    <scope>NUCLEOTIDE SEQUENCE</scope>
    <source>
        <strain evidence="2">PSN243</strain>
    </source>
</reference>
<evidence type="ECO:0000313" key="3">
    <source>
        <dbReference type="Proteomes" id="UP001321760"/>
    </source>
</evidence>
<accession>A0AAV9H6G9</accession>
<feature type="compositionally biased region" description="Acidic residues" evidence="1">
    <location>
        <begin position="52"/>
        <end position="70"/>
    </location>
</feature>
<dbReference type="AlphaFoldDB" id="A0AAV9H6G9"/>
<organism evidence="2 3">
    <name type="scientific">Podospora aff. communis PSN243</name>
    <dbReference type="NCBI Taxonomy" id="3040156"/>
    <lineage>
        <taxon>Eukaryota</taxon>
        <taxon>Fungi</taxon>
        <taxon>Dikarya</taxon>
        <taxon>Ascomycota</taxon>
        <taxon>Pezizomycotina</taxon>
        <taxon>Sordariomycetes</taxon>
        <taxon>Sordariomycetidae</taxon>
        <taxon>Sordariales</taxon>
        <taxon>Podosporaceae</taxon>
        <taxon>Podospora</taxon>
    </lineage>
</organism>
<dbReference type="Proteomes" id="UP001321760">
    <property type="component" value="Unassembled WGS sequence"/>
</dbReference>
<sequence>MPPKPASRLNAAARPFVLSRAVSPSSESGSSPDLASFFSYTDRTTLGNLGEDASDEKDADEGEGEAEDTTPDAKFEVAPFKNLVWISPAEELKVRYSAIRTQGAHLGLDKSPFFPKSPSDYLAIRQATLRVELRRLKGGLSSRQTELRRKRETSGTAISTWIPVGRIDSISRAAGTLSEATTATEISFLAPSISKSGNSNLTSATNEAALPKPNFGKNNILPRGNTTTGAMNSSPPFASSPLGFGPPTTYGASGAKVNSRPLVLFAEHPFSAAAAVDPAAPTGPVNPTAVPFKPYV</sequence>
<evidence type="ECO:0000313" key="2">
    <source>
        <dbReference type="EMBL" id="KAK4455655.1"/>
    </source>
</evidence>
<gene>
    <name evidence="2" type="ORF">QBC34DRAFT_72350</name>
</gene>
<name>A0AAV9H6G9_9PEZI</name>